<dbReference type="Pfam" id="PF14501">
    <property type="entry name" value="HATPase_c_5"/>
    <property type="match status" value="1"/>
</dbReference>
<dbReference type="Gene3D" id="1.10.287.130">
    <property type="match status" value="1"/>
</dbReference>
<dbReference type="InterPro" id="IPR039506">
    <property type="entry name" value="SPOB_a"/>
</dbReference>
<keyword evidence="6" id="KW-0812">Transmembrane</keyword>
<dbReference type="PANTHER" id="PTHR40448">
    <property type="entry name" value="TWO-COMPONENT SENSOR HISTIDINE KINASE"/>
    <property type="match status" value="1"/>
</dbReference>
<keyword evidence="2" id="KW-0547">Nucleotide-binding</keyword>
<keyword evidence="1" id="KW-0808">Transferase</keyword>
<dbReference type="GO" id="GO:0000160">
    <property type="term" value="P:phosphorelay signal transduction system"/>
    <property type="evidence" value="ECO:0007669"/>
    <property type="project" value="UniProtKB-KW"/>
</dbReference>
<dbReference type="RefSeq" id="WP_162358960.1">
    <property type="nucleotide sequence ID" value="NZ_CP048209.1"/>
</dbReference>
<dbReference type="Gene3D" id="3.30.565.10">
    <property type="entry name" value="Histidine kinase-like ATPase, C-terminal domain"/>
    <property type="match status" value="1"/>
</dbReference>
<dbReference type="Pfam" id="PF14689">
    <property type="entry name" value="SPOB_a"/>
    <property type="match status" value="1"/>
</dbReference>
<dbReference type="GO" id="GO:0016301">
    <property type="term" value="F:kinase activity"/>
    <property type="evidence" value="ECO:0007669"/>
    <property type="project" value="UniProtKB-KW"/>
</dbReference>
<keyword evidence="6" id="KW-1133">Transmembrane helix</keyword>
<keyword evidence="5" id="KW-0902">Two-component regulatory system</keyword>
<evidence type="ECO:0000256" key="5">
    <source>
        <dbReference type="ARBA" id="ARBA00023012"/>
    </source>
</evidence>
<reference evidence="8 9" key="1">
    <citation type="submission" date="2020-01" db="EMBL/GenBank/DDBJ databases">
        <title>Paenibacillus sp. nov., isolated from tomato rhizosphere.</title>
        <authorList>
            <person name="Weon H.-Y."/>
            <person name="Lee S.A."/>
        </authorList>
    </citation>
    <scope>NUCLEOTIDE SEQUENCE [LARGE SCALE GENOMIC DNA]</scope>
    <source>
        <strain evidence="8 9">12200R-189</strain>
    </source>
</reference>
<accession>A0A6C0G0Y3</accession>
<evidence type="ECO:0000256" key="6">
    <source>
        <dbReference type="SAM" id="Phobius"/>
    </source>
</evidence>
<dbReference type="SMART" id="SM00387">
    <property type="entry name" value="HATPase_c"/>
    <property type="match status" value="1"/>
</dbReference>
<dbReference type="PROSITE" id="PS50109">
    <property type="entry name" value="HIS_KIN"/>
    <property type="match status" value="1"/>
</dbReference>
<dbReference type="InterPro" id="IPR032834">
    <property type="entry name" value="NatK-like_C"/>
</dbReference>
<keyword evidence="3" id="KW-0418">Kinase</keyword>
<evidence type="ECO:0000313" key="8">
    <source>
        <dbReference type="EMBL" id="QHT62527.1"/>
    </source>
</evidence>
<dbReference type="InterPro" id="IPR036890">
    <property type="entry name" value="HATPase_C_sf"/>
</dbReference>
<feature type="transmembrane region" description="Helical" evidence="6">
    <location>
        <begin position="342"/>
        <end position="364"/>
    </location>
</feature>
<evidence type="ECO:0000256" key="1">
    <source>
        <dbReference type="ARBA" id="ARBA00022679"/>
    </source>
</evidence>
<keyword evidence="9" id="KW-1185">Reference proteome</keyword>
<dbReference type="Proteomes" id="UP000476064">
    <property type="component" value="Chromosome"/>
</dbReference>
<dbReference type="KEGG" id="plyc:GXP70_22800"/>
<keyword evidence="6" id="KW-0472">Membrane</keyword>
<sequence>MSRNAWLLIIVLIAVLLGVNNIIYYMTTKNSLEGGLRRELNSVAKQIALSIETSRTGAEIYQEEIGRELRAASIATQYALDPDVDNVSNDQLEELAKKLDLVDITLLKRTKDNILLYKSSDPKEIGYETNGWKPWYAAFNQLFDKKNVSIDWGQRLQNFWTGPFEFSSTETKSIQKWGYYYDGTTNYISDPYISYESRQLAFDQATGVDTLIHKSLGANDWLKEIAVINPATFPDGKSETLNENGEWVAHQTQNPIIGGTYTLKDRRDTTNVKLAIERDARIYQDAVIGGKHVIKLFIPITVGTQVASMLDGEGQPIPRYVLTLTADYGTIQQTLNEQLINIGLIIGIATVISLIFLYGVVAAYRKSQDKLVSKAQETYLEEINGMFQSIRSQRHDFLNHVQTMHSLAKLGKTEELTAYAEELTGEIQQMNDIINIGNPAIAALIRSKMLQAEMLKVDFQTELSDMNMLELGIKSLDMTRLLGNLIDNAFDEVMKYEEGDRKVSIAALQQSDCCQFVIRNTCSGAAELQDKPLFQAGYSTKAGGHSGLGLHIVKSIVDKYKGVITLAVDEPNVVSFIIKIPC</sequence>
<name>A0A6C0G0Y3_9BACL</name>
<gene>
    <name evidence="8" type="ORF">GXP70_22800</name>
</gene>
<dbReference type="PANTHER" id="PTHR40448:SF1">
    <property type="entry name" value="TWO-COMPONENT SENSOR HISTIDINE KINASE"/>
    <property type="match status" value="1"/>
</dbReference>
<dbReference type="GO" id="GO:0005524">
    <property type="term" value="F:ATP binding"/>
    <property type="evidence" value="ECO:0007669"/>
    <property type="project" value="UniProtKB-KW"/>
</dbReference>
<keyword evidence="4" id="KW-0067">ATP-binding</keyword>
<proteinExistence type="predicted"/>
<organism evidence="8 9">
    <name type="scientific">Paenibacillus lycopersici</name>
    <dbReference type="NCBI Taxonomy" id="2704462"/>
    <lineage>
        <taxon>Bacteria</taxon>
        <taxon>Bacillati</taxon>
        <taxon>Bacillota</taxon>
        <taxon>Bacilli</taxon>
        <taxon>Bacillales</taxon>
        <taxon>Paenibacillaceae</taxon>
        <taxon>Paenibacillus</taxon>
    </lineage>
</organism>
<dbReference type="GO" id="GO:0042802">
    <property type="term" value="F:identical protein binding"/>
    <property type="evidence" value="ECO:0007669"/>
    <property type="project" value="TreeGrafter"/>
</dbReference>
<dbReference type="EMBL" id="CP048209">
    <property type="protein sequence ID" value="QHT62527.1"/>
    <property type="molecule type" value="Genomic_DNA"/>
</dbReference>
<dbReference type="AlphaFoldDB" id="A0A6C0G0Y3"/>
<feature type="domain" description="Histidine kinase" evidence="7">
    <location>
        <begin position="478"/>
        <end position="582"/>
    </location>
</feature>
<protein>
    <submittedName>
        <fullName evidence="8">GHKL domain-containing protein</fullName>
    </submittedName>
</protein>
<dbReference type="InterPro" id="IPR005467">
    <property type="entry name" value="His_kinase_dom"/>
</dbReference>
<dbReference type="SUPFAM" id="SSF55874">
    <property type="entry name" value="ATPase domain of HSP90 chaperone/DNA topoisomerase II/histidine kinase"/>
    <property type="match status" value="1"/>
</dbReference>
<evidence type="ECO:0000259" key="7">
    <source>
        <dbReference type="PROSITE" id="PS50109"/>
    </source>
</evidence>
<dbReference type="InterPro" id="IPR003594">
    <property type="entry name" value="HATPase_dom"/>
</dbReference>
<evidence type="ECO:0000313" key="9">
    <source>
        <dbReference type="Proteomes" id="UP000476064"/>
    </source>
</evidence>
<evidence type="ECO:0000256" key="2">
    <source>
        <dbReference type="ARBA" id="ARBA00022741"/>
    </source>
</evidence>
<evidence type="ECO:0000256" key="3">
    <source>
        <dbReference type="ARBA" id="ARBA00022777"/>
    </source>
</evidence>
<evidence type="ECO:0000256" key="4">
    <source>
        <dbReference type="ARBA" id="ARBA00022840"/>
    </source>
</evidence>